<keyword evidence="14" id="KW-1185">Reference proteome</keyword>
<dbReference type="SUPFAM" id="SSF50465">
    <property type="entry name" value="EF-Tu/eEF-1alpha/eIF2-gamma C-terminal domain"/>
    <property type="match status" value="1"/>
</dbReference>
<dbReference type="GO" id="GO:0046872">
    <property type="term" value="F:metal ion binding"/>
    <property type="evidence" value="ECO:0007669"/>
    <property type="project" value="UniProtKB-KW"/>
</dbReference>
<evidence type="ECO:0000256" key="5">
    <source>
        <dbReference type="ARBA" id="ARBA00022723"/>
    </source>
</evidence>
<dbReference type="Pfam" id="PF00009">
    <property type="entry name" value="GTP_EFTU"/>
    <property type="match status" value="1"/>
</dbReference>
<dbReference type="Gene3D" id="2.40.30.10">
    <property type="entry name" value="Translation factors"/>
    <property type="match status" value="2"/>
</dbReference>
<evidence type="ECO:0000256" key="2">
    <source>
        <dbReference type="ARBA" id="ARBA00011245"/>
    </source>
</evidence>
<dbReference type="InterPro" id="IPR009000">
    <property type="entry name" value="Transl_B-barrel_sf"/>
</dbReference>
<dbReference type="InterPro" id="IPR050055">
    <property type="entry name" value="EF-Tu_GTPase"/>
</dbReference>
<dbReference type="GO" id="GO:0005525">
    <property type="term" value="F:GTP binding"/>
    <property type="evidence" value="ECO:0007669"/>
    <property type="project" value="UniProtKB-KW"/>
</dbReference>
<keyword evidence="6" id="KW-0547">Nucleotide-binding</keyword>
<evidence type="ECO:0000256" key="9">
    <source>
        <dbReference type="ARBA" id="ARBA00022842"/>
    </source>
</evidence>
<keyword evidence="10" id="KW-0648">Protein biosynthesis</keyword>
<comment type="caution">
    <text evidence="13">The sequence shown here is derived from an EMBL/GenBank/DDBJ whole genome shotgun (WGS) entry which is preliminary data.</text>
</comment>
<organism evidence="13 14">
    <name type="scientific">Paraglomus occultum</name>
    <dbReference type="NCBI Taxonomy" id="144539"/>
    <lineage>
        <taxon>Eukaryota</taxon>
        <taxon>Fungi</taxon>
        <taxon>Fungi incertae sedis</taxon>
        <taxon>Mucoromycota</taxon>
        <taxon>Glomeromycotina</taxon>
        <taxon>Glomeromycetes</taxon>
        <taxon>Paraglomerales</taxon>
        <taxon>Paraglomeraceae</taxon>
        <taxon>Paraglomus</taxon>
    </lineage>
</organism>
<dbReference type="Proteomes" id="UP000789572">
    <property type="component" value="Unassembled WGS sequence"/>
</dbReference>
<dbReference type="InterPro" id="IPR009001">
    <property type="entry name" value="Transl_elong_EF1A/Init_IF2_C"/>
</dbReference>
<feature type="domain" description="Tr-type G" evidence="12">
    <location>
        <begin position="11"/>
        <end position="218"/>
    </location>
</feature>
<keyword evidence="11" id="KW-0342">GTP-binding</keyword>
<dbReference type="PANTHER" id="PTHR43721:SF22">
    <property type="entry name" value="ELONGATION FACTOR TU, MITOCHONDRIAL"/>
    <property type="match status" value="1"/>
</dbReference>
<keyword evidence="8" id="KW-0378">Hydrolase</keyword>
<dbReference type="OrthoDB" id="2067at2759"/>
<evidence type="ECO:0000256" key="8">
    <source>
        <dbReference type="ARBA" id="ARBA00022801"/>
    </source>
</evidence>
<sequence length="408" mass="45091">MAEKKKFERSKPHLNIGTIGHVDHGKTTLAAAITSALAKQNKAKKKDYSEIDKAPEERKRGITIQATDVEFESDKRHYSLVDCPGHADYIKNMITGASELDGAILVVSSDDGVVEQSHEHMLLAKQIGIKNIVVFINDKTSKGLDDETKELLETDVRANLEKYGYDREKTPIIVASAYRALEDKPKEKGVKNPAYDPQEEEKVLKLIEMVDEHIPLPVRDENKPFFMYIKDKFSITGQGTVVAGVVKRGKLNIGDKVELVGFGKKKEAVVKSIESHLKSLDQAVPGDDIGINLRGVEYEEVETGQVLAASGSISMHKKFKAQSYILSAEERGRKSGFKSGYKPQFFFSSLDITGTIELPDKDQIVNPGSNVEFTVELIESVPIEQNINFTIREGGSTVGTGVVTEIIE</sequence>
<dbReference type="InterPro" id="IPR004160">
    <property type="entry name" value="Transl_elong_EFTu/EF1A_C"/>
</dbReference>
<dbReference type="PROSITE" id="PS51722">
    <property type="entry name" value="G_TR_2"/>
    <property type="match status" value="1"/>
</dbReference>
<comment type="similarity">
    <text evidence="1">Belongs to the TRAFAC class translation factor GTPase superfamily. Classic translation factor GTPase family. EF-Tu/EF-1A subfamily.</text>
</comment>
<dbReference type="GO" id="GO:0003746">
    <property type="term" value="F:translation elongation factor activity"/>
    <property type="evidence" value="ECO:0007669"/>
    <property type="project" value="UniProtKB-KW"/>
</dbReference>
<dbReference type="InterPro" id="IPR004161">
    <property type="entry name" value="EFTu-like_2"/>
</dbReference>
<dbReference type="NCBIfam" id="NF009373">
    <property type="entry name" value="PRK12736.1"/>
    <property type="match status" value="1"/>
</dbReference>
<protein>
    <recommendedName>
        <fullName evidence="3">Elongation factor Tu, mitochondrial</fullName>
    </recommendedName>
</protein>
<dbReference type="PROSITE" id="PS00301">
    <property type="entry name" value="G_TR_1"/>
    <property type="match status" value="1"/>
</dbReference>
<dbReference type="NCBIfam" id="NF000766">
    <property type="entry name" value="PRK00049.1"/>
    <property type="match status" value="1"/>
</dbReference>
<dbReference type="InterPro" id="IPR027417">
    <property type="entry name" value="P-loop_NTPase"/>
</dbReference>
<dbReference type="GO" id="GO:0003924">
    <property type="term" value="F:GTPase activity"/>
    <property type="evidence" value="ECO:0007669"/>
    <property type="project" value="InterPro"/>
</dbReference>
<name>A0A9N9F1F0_9GLOM</name>
<dbReference type="NCBIfam" id="NF009372">
    <property type="entry name" value="PRK12735.1"/>
    <property type="match status" value="1"/>
</dbReference>
<dbReference type="Gene3D" id="3.40.50.300">
    <property type="entry name" value="P-loop containing nucleotide triphosphate hydrolases"/>
    <property type="match status" value="1"/>
</dbReference>
<accession>A0A9N9F1F0</accession>
<evidence type="ECO:0000256" key="7">
    <source>
        <dbReference type="ARBA" id="ARBA00022768"/>
    </source>
</evidence>
<comment type="subunit">
    <text evidence="2">Monomer.</text>
</comment>
<dbReference type="Pfam" id="PF03144">
    <property type="entry name" value="GTP_EFTU_D2"/>
    <property type="match status" value="1"/>
</dbReference>
<evidence type="ECO:0000256" key="3">
    <source>
        <dbReference type="ARBA" id="ARBA00017898"/>
    </source>
</evidence>
<dbReference type="PRINTS" id="PR00315">
    <property type="entry name" value="ELONGATNFCT"/>
</dbReference>
<evidence type="ECO:0000256" key="6">
    <source>
        <dbReference type="ARBA" id="ARBA00022741"/>
    </source>
</evidence>
<dbReference type="EMBL" id="CAJVPJ010000262">
    <property type="protein sequence ID" value="CAG8503381.1"/>
    <property type="molecule type" value="Genomic_DNA"/>
</dbReference>
<proteinExistence type="inferred from homology"/>
<reference evidence="13" key="1">
    <citation type="submission" date="2021-06" db="EMBL/GenBank/DDBJ databases">
        <authorList>
            <person name="Kallberg Y."/>
            <person name="Tangrot J."/>
            <person name="Rosling A."/>
        </authorList>
    </citation>
    <scope>NUCLEOTIDE SEQUENCE</scope>
    <source>
        <strain evidence="13">IA702</strain>
    </source>
</reference>
<evidence type="ECO:0000313" key="14">
    <source>
        <dbReference type="Proteomes" id="UP000789572"/>
    </source>
</evidence>
<keyword evidence="5" id="KW-0479">Metal-binding</keyword>
<evidence type="ECO:0000256" key="10">
    <source>
        <dbReference type="ARBA" id="ARBA00022917"/>
    </source>
</evidence>
<dbReference type="FunFam" id="3.40.50.300:FF:000576">
    <property type="entry name" value="Elongation factor Tu"/>
    <property type="match status" value="1"/>
</dbReference>
<dbReference type="InterPro" id="IPR031157">
    <property type="entry name" value="G_TR_CS"/>
</dbReference>
<dbReference type="GO" id="GO:0005829">
    <property type="term" value="C:cytosol"/>
    <property type="evidence" value="ECO:0007669"/>
    <property type="project" value="TreeGrafter"/>
</dbReference>
<dbReference type="AlphaFoldDB" id="A0A9N9F1F0"/>
<gene>
    <name evidence="13" type="ORF">POCULU_LOCUS2690</name>
</gene>
<dbReference type="InterPro" id="IPR000795">
    <property type="entry name" value="T_Tr_GTP-bd_dom"/>
</dbReference>
<evidence type="ECO:0000313" key="13">
    <source>
        <dbReference type="EMBL" id="CAG8503381.1"/>
    </source>
</evidence>
<keyword evidence="7" id="KW-0251">Elongation factor</keyword>
<keyword evidence="9" id="KW-0460">Magnesium</keyword>
<evidence type="ECO:0000256" key="1">
    <source>
        <dbReference type="ARBA" id="ARBA00007249"/>
    </source>
</evidence>
<keyword evidence="4" id="KW-0963">Cytoplasm</keyword>
<dbReference type="FunFam" id="2.40.30.10:FF:000001">
    <property type="entry name" value="Elongation factor Tu"/>
    <property type="match status" value="1"/>
</dbReference>
<dbReference type="Pfam" id="PF03143">
    <property type="entry name" value="GTP_EFTU_D3"/>
    <property type="match status" value="1"/>
</dbReference>
<evidence type="ECO:0000259" key="12">
    <source>
        <dbReference type="PROSITE" id="PS51722"/>
    </source>
</evidence>
<evidence type="ECO:0000256" key="11">
    <source>
        <dbReference type="ARBA" id="ARBA00023134"/>
    </source>
</evidence>
<dbReference type="CDD" id="cd03707">
    <property type="entry name" value="EFTU_III"/>
    <property type="match status" value="1"/>
</dbReference>
<dbReference type="SUPFAM" id="SSF52540">
    <property type="entry name" value="P-loop containing nucleoside triphosphate hydrolases"/>
    <property type="match status" value="1"/>
</dbReference>
<evidence type="ECO:0000256" key="4">
    <source>
        <dbReference type="ARBA" id="ARBA00022490"/>
    </source>
</evidence>
<dbReference type="PANTHER" id="PTHR43721">
    <property type="entry name" value="ELONGATION FACTOR TU-RELATED"/>
    <property type="match status" value="1"/>
</dbReference>
<dbReference type="SUPFAM" id="SSF50447">
    <property type="entry name" value="Translation proteins"/>
    <property type="match status" value="1"/>
</dbReference>